<dbReference type="AlphaFoldDB" id="A0A9W6GN36"/>
<comment type="similarity">
    <text evidence="10">Belongs to the prokaryotic GSH synthase family.</text>
</comment>
<comment type="cofactor">
    <cofactor evidence="2">
        <name>Mg(2+)</name>
        <dbReference type="ChEBI" id="CHEBI:18420"/>
    </cofactor>
</comment>
<evidence type="ECO:0000256" key="9">
    <source>
        <dbReference type="ARBA" id="ARBA00023211"/>
    </source>
</evidence>
<dbReference type="Pfam" id="PF02955">
    <property type="entry name" value="GSH-S_ATP"/>
    <property type="match status" value="1"/>
</dbReference>
<dbReference type="PROSITE" id="PS50975">
    <property type="entry name" value="ATP_GRASP"/>
    <property type="match status" value="1"/>
</dbReference>
<evidence type="ECO:0000256" key="3">
    <source>
        <dbReference type="ARBA" id="ARBA00022598"/>
    </source>
</evidence>
<dbReference type="PANTHER" id="PTHR21621:SF4">
    <property type="entry name" value="GLUTATHIONE SYNTHETASE"/>
    <property type="match status" value="1"/>
</dbReference>
<dbReference type="Proteomes" id="UP001144471">
    <property type="component" value="Unassembled WGS sequence"/>
</dbReference>
<evidence type="ECO:0000256" key="4">
    <source>
        <dbReference type="ARBA" id="ARBA00022684"/>
    </source>
</evidence>
<keyword evidence="7 10" id="KW-0067">ATP-binding</keyword>
<name>A0A9W6GN36_9FUSO</name>
<dbReference type="EC" id="6.3.2.3" evidence="10"/>
<dbReference type="InterPro" id="IPR016185">
    <property type="entry name" value="PreATP-grasp_dom_sf"/>
</dbReference>
<protein>
    <recommendedName>
        <fullName evidence="10">Glutathione synthetase</fullName>
        <ecNumber evidence="10">6.3.2.3</ecNumber>
    </recommendedName>
    <alternativeName>
        <fullName evidence="10">GSH synthetase</fullName>
        <shortName evidence="10">GSH-S</shortName>
        <shortName evidence="10">GSHase</shortName>
    </alternativeName>
    <alternativeName>
        <fullName evidence="10">Glutathione synthase</fullName>
    </alternativeName>
</protein>
<comment type="pathway">
    <text evidence="10">Sulfur metabolism; glutathione biosynthesis; glutathione from L-cysteine and L-glutamate: step 2/2.</text>
</comment>
<dbReference type="Gene3D" id="3.30.1490.20">
    <property type="entry name" value="ATP-grasp fold, A domain"/>
    <property type="match status" value="1"/>
</dbReference>
<evidence type="ECO:0000256" key="5">
    <source>
        <dbReference type="ARBA" id="ARBA00022723"/>
    </source>
</evidence>
<dbReference type="Gene3D" id="3.40.50.20">
    <property type="match status" value="1"/>
</dbReference>
<organism evidence="12 13">
    <name type="scientific">Propionigenium maris DSM 9537</name>
    <dbReference type="NCBI Taxonomy" id="1123000"/>
    <lineage>
        <taxon>Bacteria</taxon>
        <taxon>Fusobacteriati</taxon>
        <taxon>Fusobacteriota</taxon>
        <taxon>Fusobacteriia</taxon>
        <taxon>Fusobacteriales</taxon>
        <taxon>Fusobacteriaceae</taxon>
        <taxon>Propionigenium</taxon>
    </lineage>
</organism>
<dbReference type="PANTHER" id="PTHR21621">
    <property type="entry name" value="RIBOSOMAL PROTEIN S6 MODIFICATION PROTEIN"/>
    <property type="match status" value="1"/>
</dbReference>
<dbReference type="HAMAP" id="MF_00162">
    <property type="entry name" value="GSH_S"/>
    <property type="match status" value="1"/>
</dbReference>
<evidence type="ECO:0000313" key="12">
    <source>
        <dbReference type="EMBL" id="GLI57145.1"/>
    </source>
</evidence>
<keyword evidence="5" id="KW-0479">Metal-binding</keyword>
<gene>
    <name evidence="10 12" type="primary">gshB</name>
    <name evidence="12" type="ORF">PM10SUCC1_26590</name>
</gene>
<reference evidence="12" key="1">
    <citation type="submission" date="2022-12" db="EMBL/GenBank/DDBJ databases">
        <title>Reference genome sequencing for broad-spectrum identification of bacterial and archaeal isolates by mass spectrometry.</title>
        <authorList>
            <person name="Sekiguchi Y."/>
            <person name="Tourlousse D.M."/>
        </authorList>
    </citation>
    <scope>NUCLEOTIDE SEQUENCE</scope>
    <source>
        <strain evidence="12">10succ1</strain>
    </source>
</reference>
<comment type="cofactor">
    <cofactor evidence="1">
        <name>Mn(2+)</name>
        <dbReference type="ChEBI" id="CHEBI:29035"/>
    </cofactor>
</comment>
<evidence type="ECO:0000256" key="7">
    <source>
        <dbReference type="ARBA" id="ARBA00022840"/>
    </source>
</evidence>
<dbReference type="InterPro" id="IPR004215">
    <property type="entry name" value="GSHS_N"/>
</dbReference>
<dbReference type="InterPro" id="IPR006284">
    <property type="entry name" value="Glut_synth_pro"/>
</dbReference>
<dbReference type="SUPFAM" id="SSF56059">
    <property type="entry name" value="Glutathione synthetase ATP-binding domain-like"/>
    <property type="match status" value="1"/>
</dbReference>
<dbReference type="InterPro" id="IPR013815">
    <property type="entry name" value="ATP_grasp_subdomain_1"/>
</dbReference>
<dbReference type="NCBIfam" id="NF003573">
    <property type="entry name" value="PRK05246.1"/>
    <property type="match status" value="1"/>
</dbReference>
<dbReference type="GO" id="GO:0005737">
    <property type="term" value="C:cytoplasm"/>
    <property type="evidence" value="ECO:0007669"/>
    <property type="project" value="TreeGrafter"/>
</dbReference>
<keyword evidence="8" id="KW-0460">Magnesium</keyword>
<evidence type="ECO:0000256" key="2">
    <source>
        <dbReference type="ARBA" id="ARBA00001946"/>
    </source>
</evidence>
<dbReference type="EMBL" id="BSDY01000013">
    <property type="protein sequence ID" value="GLI57145.1"/>
    <property type="molecule type" value="Genomic_DNA"/>
</dbReference>
<evidence type="ECO:0000256" key="1">
    <source>
        <dbReference type="ARBA" id="ARBA00001936"/>
    </source>
</evidence>
<proteinExistence type="inferred from homology"/>
<feature type="domain" description="ATP-grasp" evidence="11">
    <location>
        <begin position="130"/>
        <end position="319"/>
    </location>
</feature>
<dbReference type="Pfam" id="PF02951">
    <property type="entry name" value="GSH-S_N"/>
    <property type="match status" value="1"/>
</dbReference>
<keyword evidence="3 10" id="KW-0436">Ligase</keyword>
<evidence type="ECO:0000256" key="10">
    <source>
        <dbReference type="HAMAP-Rule" id="MF_00162"/>
    </source>
</evidence>
<evidence type="ECO:0000256" key="6">
    <source>
        <dbReference type="ARBA" id="ARBA00022741"/>
    </source>
</evidence>
<evidence type="ECO:0000256" key="8">
    <source>
        <dbReference type="ARBA" id="ARBA00022842"/>
    </source>
</evidence>
<evidence type="ECO:0000259" key="11">
    <source>
        <dbReference type="PROSITE" id="PS50975"/>
    </source>
</evidence>
<sequence>MNVAFIIDEWESLNPAKDSTLRMIHECCLRGHMVGVLYPHSLTIRDNITYGFVKMLKKESFVLNNFNSFYKNMEFEEKMVPINVFDALFLRKDPPVDSIMLNFLDSVKDEVFIVNDIDGIRKANNKLYTTSFHDPNNEFIPRTFVSKNAEYLKRVIENFGADRMILKPLDGYGGSGVIVIEKSARKNLSSLLDFYINGKTGKHYVIVQEYIPEADQGDVRVLMLDGEPIGAYNRVPSAEDNRSNISAGGSAVKHKLTDEEIRICRRIGKKLVQDGIYFAGLDIIAGKLIEVNVQSPGGIVNINKLNRVKLQKNIIDFVEDKVQEISDFFNQKEFRLNRRKIFKQEVSYEKINH</sequence>
<keyword evidence="4 10" id="KW-0317">Glutathione biosynthesis</keyword>
<keyword evidence="13" id="KW-1185">Reference proteome</keyword>
<dbReference type="RefSeq" id="WP_281836612.1">
    <property type="nucleotide sequence ID" value="NZ_BSDY01000013.1"/>
</dbReference>
<dbReference type="GO" id="GO:0004363">
    <property type="term" value="F:glutathione synthase activity"/>
    <property type="evidence" value="ECO:0007669"/>
    <property type="project" value="UniProtKB-UniRule"/>
</dbReference>
<keyword evidence="9" id="KW-0464">Manganese</keyword>
<dbReference type="InterPro" id="IPR011761">
    <property type="entry name" value="ATP-grasp"/>
</dbReference>
<dbReference type="InterPro" id="IPR004218">
    <property type="entry name" value="GSHS_ATP-bd"/>
</dbReference>
<dbReference type="GO" id="GO:0046872">
    <property type="term" value="F:metal ion binding"/>
    <property type="evidence" value="ECO:0007669"/>
    <property type="project" value="UniProtKB-KW"/>
</dbReference>
<evidence type="ECO:0000313" key="13">
    <source>
        <dbReference type="Proteomes" id="UP001144471"/>
    </source>
</evidence>
<dbReference type="SUPFAM" id="SSF52440">
    <property type="entry name" value="PreATP-grasp domain"/>
    <property type="match status" value="1"/>
</dbReference>
<dbReference type="Gene3D" id="3.30.470.20">
    <property type="entry name" value="ATP-grasp fold, B domain"/>
    <property type="match status" value="1"/>
</dbReference>
<comment type="caution">
    <text evidence="12">The sequence shown here is derived from an EMBL/GenBank/DDBJ whole genome shotgun (WGS) entry which is preliminary data.</text>
</comment>
<dbReference type="GO" id="GO:0005524">
    <property type="term" value="F:ATP binding"/>
    <property type="evidence" value="ECO:0007669"/>
    <property type="project" value="UniProtKB-UniRule"/>
</dbReference>
<keyword evidence="6 10" id="KW-0547">Nucleotide-binding</keyword>
<accession>A0A9W6GN36</accession>
<comment type="catalytic activity">
    <reaction evidence="10">
        <text>gamma-L-glutamyl-L-cysteine + glycine + ATP = glutathione + ADP + phosphate + H(+)</text>
        <dbReference type="Rhea" id="RHEA:13557"/>
        <dbReference type="ChEBI" id="CHEBI:15378"/>
        <dbReference type="ChEBI" id="CHEBI:30616"/>
        <dbReference type="ChEBI" id="CHEBI:43474"/>
        <dbReference type="ChEBI" id="CHEBI:57305"/>
        <dbReference type="ChEBI" id="CHEBI:57925"/>
        <dbReference type="ChEBI" id="CHEBI:58173"/>
        <dbReference type="ChEBI" id="CHEBI:456216"/>
        <dbReference type="EC" id="6.3.2.3"/>
    </reaction>
</comment>